<comment type="caution">
    <text evidence="2">The sequence shown here is derived from an EMBL/GenBank/DDBJ whole genome shotgun (WGS) entry which is preliminary data.</text>
</comment>
<dbReference type="RefSeq" id="WP_081715483.1">
    <property type="nucleotide sequence ID" value="NZ_AUBJ02000001.1"/>
</dbReference>
<name>A0ABT1JNW2_ACTCY</name>
<evidence type="ECO:0000313" key="2">
    <source>
        <dbReference type="EMBL" id="MCP2333826.1"/>
    </source>
</evidence>
<reference evidence="2 3" key="2">
    <citation type="submission" date="2022-06" db="EMBL/GenBank/DDBJ databases">
        <title>Genomic Encyclopedia of Type Strains, Phase I: the one thousand microbial genomes (KMG-I) project.</title>
        <authorList>
            <person name="Kyrpides N."/>
        </authorList>
    </citation>
    <scope>NUCLEOTIDE SEQUENCE [LARGE SCALE GENOMIC DNA]</scope>
    <source>
        <strain evidence="2 3">DSM 43889</strain>
    </source>
</reference>
<dbReference type="Gene3D" id="3.90.1150.30">
    <property type="match status" value="1"/>
</dbReference>
<dbReference type="PANTHER" id="PTHR35145:SF1">
    <property type="entry name" value="CYTOPLASMIC PROTEIN"/>
    <property type="match status" value="1"/>
</dbReference>
<evidence type="ECO:0000313" key="3">
    <source>
        <dbReference type="Proteomes" id="UP000791080"/>
    </source>
</evidence>
<proteinExistence type="predicted"/>
<keyword evidence="2" id="KW-0238">DNA-binding</keyword>
<dbReference type="Proteomes" id="UP000791080">
    <property type="component" value="Unassembled WGS sequence"/>
</dbReference>
<organism evidence="2 3">
    <name type="scientific">Actinoalloteichus caeruleus DSM 43889</name>
    <dbReference type="NCBI Taxonomy" id="1120930"/>
    <lineage>
        <taxon>Bacteria</taxon>
        <taxon>Bacillati</taxon>
        <taxon>Actinomycetota</taxon>
        <taxon>Actinomycetes</taxon>
        <taxon>Pseudonocardiales</taxon>
        <taxon>Pseudonocardiaceae</taxon>
        <taxon>Actinoalloteichus</taxon>
        <taxon>Actinoalloteichus cyanogriseus</taxon>
    </lineage>
</organism>
<evidence type="ECO:0000256" key="1">
    <source>
        <dbReference type="SAM" id="MobiDB-lite"/>
    </source>
</evidence>
<dbReference type="InterPro" id="IPR007351">
    <property type="entry name" value="YjbR"/>
</dbReference>
<dbReference type="SUPFAM" id="SSF142906">
    <property type="entry name" value="YjbR-like"/>
    <property type="match status" value="1"/>
</dbReference>
<reference evidence="2 3" key="1">
    <citation type="submission" date="2013-07" db="EMBL/GenBank/DDBJ databases">
        <authorList>
            <consortium name="DOE Joint Genome Institute"/>
            <person name="Reeve W."/>
            <person name="Huntemann M."/>
            <person name="Han J."/>
            <person name="Chen A."/>
            <person name="Kyrpides N."/>
            <person name="Mavromatis K."/>
            <person name="Markowitz V."/>
            <person name="Palaniappan K."/>
            <person name="Ivanova N."/>
            <person name="Schaumberg A."/>
            <person name="Pati A."/>
            <person name="Liolios K."/>
            <person name="Nordberg H.P."/>
            <person name="Cantor M.N."/>
            <person name="Hua S.X."/>
            <person name="Woyke T."/>
        </authorList>
    </citation>
    <scope>NUCLEOTIDE SEQUENCE [LARGE SCALE GENOMIC DNA]</scope>
    <source>
        <strain evidence="2 3">DSM 43889</strain>
    </source>
</reference>
<dbReference type="EMBL" id="AUBJ02000001">
    <property type="protein sequence ID" value="MCP2333826.1"/>
    <property type="molecule type" value="Genomic_DNA"/>
</dbReference>
<sequence length="142" mass="15559">MTTPPEGTPRQDPDNGRGLDPRDRVLRLCEELPGVRREYPFGEDTAVFKVGGRIFALVALGGEHGRVTLKCEPEYGALLVDRHPGVIPGYHMNKRHWITVDLAHALPDDLLDELVEDSHDLVVAALPVRARPGVASGRPTGE</sequence>
<gene>
    <name evidence="2" type="ORF">G443_004096</name>
</gene>
<dbReference type="InterPro" id="IPR058532">
    <property type="entry name" value="YjbR/MT2646/Rv2570-like"/>
</dbReference>
<dbReference type="Pfam" id="PF04237">
    <property type="entry name" value="YjbR"/>
    <property type="match status" value="1"/>
</dbReference>
<dbReference type="PANTHER" id="PTHR35145">
    <property type="entry name" value="CYTOPLASMIC PROTEIN-RELATED"/>
    <property type="match status" value="1"/>
</dbReference>
<dbReference type="InterPro" id="IPR038056">
    <property type="entry name" value="YjbR-like_sf"/>
</dbReference>
<feature type="compositionally biased region" description="Basic and acidic residues" evidence="1">
    <location>
        <begin position="9"/>
        <end position="21"/>
    </location>
</feature>
<keyword evidence="3" id="KW-1185">Reference proteome</keyword>
<feature type="region of interest" description="Disordered" evidence="1">
    <location>
        <begin position="1"/>
        <end position="21"/>
    </location>
</feature>
<dbReference type="GO" id="GO:0003677">
    <property type="term" value="F:DNA binding"/>
    <property type="evidence" value="ECO:0007669"/>
    <property type="project" value="UniProtKB-KW"/>
</dbReference>
<protein>
    <submittedName>
        <fullName evidence="2">DNA-binding protein, MmcQ/YjbR family</fullName>
    </submittedName>
</protein>
<accession>A0ABT1JNW2</accession>